<protein>
    <submittedName>
        <fullName evidence="1">Uncharacterized protein</fullName>
    </submittedName>
</protein>
<feature type="non-terminal residue" evidence="1">
    <location>
        <position position="1"/>
    </location>
</feature>
<evidence type="ECO:0000313" key="1">
    <source>
        <dbReference type="EMBL" id="CAG7817750.1"/>
    </source>
</evidence>
<name>A0A8J2PJV1_9HEXA</name>
<comment type="caution">
    <text evidence="1">The sequence shown here is derived from an EMBL/GenBank/DDBJ whole genome shotgun (WGS) entry which is preliminary data.</text>
</comment>
<dbReference type="AlphaFoldDB" id="A0A8J2PJV1"/>
<accession>A0A8J2PJV1</accession>
<gene>
    <name evidence="1" type="ORF">AFUS01_LOCUS28298</name>
</gene>
<reference evidence="1" key="1">
    <citation type="submission" date="2021-06" db="EMBL/GenBank/DDBJ databases">
        <authorList>
            <person name="Hodson N. C."/>
            <person name="Mongue J. A."/>
            <person name="Jaron S. K."/>
        </authorList>
    </citation>
    <scope>NUCLEOTIDE SEQUENCE</scope>
</reference>
<feature type="non-terminal residue" evidence="1">
    <location>
        <position position="28"/>
    </location>
</feature>
<keyword evidence="2" id="KW-1185">Reference proteome</keyword>
<sequence>QNLKMARVFFTILAVSVALAAVMALPYP</sequence>
<proteinExistence type="predicted"/>
<dbReference type="Proteomes" id="UP000708208">
    <property type="component" value="Unassembled WGS sequence"/>
</dbReference>
<evidence type="ECO:0000313" key="2">
    <source>
        <dbReference type="Proteomes" id="UP000708208"/>
    </source>
</evidence>
<organism evidence="1 2">
    <name type="scientific">Allacma fusca</name>
    <dbReference type="NCBI Taxonomy" id="39272"/>
    <lineage>
        <taxon>Eukaryota</taxon>
        <taxon>Metazoa</taxon>
        <taxon>Ecdysozoa</taxon>
        <taxon>Arthropoda</taxon>
        <taxon>Hexapoda</taxon>
        <taxon>Collembola</taxon>
        <taxon>Symphypleona</taxon>
        <taxon>Sminthuridae</taxon>
        <taxon>Allacma</taxon>
    </lineage>
</organism>
<dbReference type="EMBL" id="CAJVCH010402444">
    <property type="protein sequence ID" value="CAG7817750.1"/>
    <property type="molecule type" value="Genomic_DNA"/>
</dbReference>